<feature type="compositionally biased region" description="Basic residues" evidence="1">
    <location>
        <begin position="1"/>
        <end position="15"/>
    </location>
</feature>
<accession>K1Y8P0</accession>
<proteinExistence type="predicted"/>
<dbReference type="AlphaFoldDB" id="K1Y8P0"/>
<feature type="region of interest" description="Disordered" evidence="1">
    <location>
        <begin position="1"/>
        <end position="270"/>
    </location>
</feature>
<protein>
    <submittedName>
        <fullName evidence="2">Uncharacterized protein</fullName>
    </submittedName>
</protein>
<keyword evidence="3" id="KW-1185">Reference proteome</keyword>
<dbReference type="eggNOG" id="ENOG502T2Q4">
    <property type="taxonomic scope" value="Eukaryota"/>
</dbReference>
<dbReference type="InParanoid" id="K1Y8P0"/>
<organism evidence="2 3">
    <name type="scientific">Marssonina brunnea f. sp. multigermtubi (strain MB_m1)</name>
    <name type="common">Marssonina leaf spot fungus</name>
    <dbReference type="NCBI Taxonomy" id="1072389"/>
    <lineage>
        <taxon>Eukaryota</taxon>
        <taxon>Fungi</taxon>
        <taxon>Dikarya</taxon>
        <taxon>Ascomycota</taxon>
        <taxon>Pezizomycotina</taxon>
        <taxon>Leotiomycetes</taxon>
        <taxon>Helotiales</taxon>
        <taxon>Drepanopezizaceae</taxon>
        <taxon>Drepanopeziza</taxon>
    </lineage>
</organism>
<reference evidence="2 3" key="1">
    <citation type="journal article" date="2012" name="BMC Genomics">
        <title>Sequencing the genome of Marssonina brunnea reveals fungus-poplar co-evolution.</title>
        <authorList>
            <person name="Zhu S."/>
            <person name="Cao Y.-Z."/>
            <person name="Jiang C."/>
            <person name="Tan B.-Y."/>
            <person name="Wang Z."/>
            <person name="Feng S."/>
            <person name="Zhang L."/>
            <person name="Su X.-H."/>
            <person name="Brejova B."/>
            <person name="Vinar T."/>
            <person name="Xu M."/>
            <person name="Wang M.-X."/>
            <person name="Zhang S.-G."/>
            <person name="Huang M.-R."/>
            <person name="Wu R."/>
            <person name="Zhou Y."/>
        </authorList>
    </citation>
    <scope>NUCLEOTIDE SEQUENCE [LARGE SCALE GENOMIC DNA]</scope>
    <source>
        <strain evidence="2 3">MB_m1</strain>
    </source>
</reference>
<evidence type="ECO:0000256" key="1">
    <source>
        <dbReference type="SAM" id="MobiDB-lite"/>
    </source>
</evidence>
<feature type="compositionally biased region" description="Basic and acidic residues" evidence="1">
    <location>
        <begin position="16"/>
        <end position="30"/>
    </location>
</feature>
<dbReference type="KEGG" id="mbe:MBM_00627"/>
<dbReference type="HOGENOM" id="CLU_1090297_0_0_1"/>
<evidence type="ECO:0000313" key="3">
    <source>
        <dbReference type="Proteomes" id="UP000006753"/>
    </source>
</evidence>
<dbReference type="GeneID" id="18756562"/>
<dbReference type="EMBL" id="JH921428">
    <property type="protein sequence ID" value="EKD21514.1"/>
    <property type="molecule type" value="Genomic_DNA"/>
</dbReference>
<gene>
    <name evidence="2" type="ORF">MBM_00627</name>
</gene>
<dbReference type="Proteomes" id="UP000006753">
    <property type="component" value="Unassembled WGS sequence"/>
</dbReference>
<sequence>MSLFSKIKRSKKAAKEHKAKEKQKDPKEAVKVPYKHVPTHAAIDALTGAPSSWKQDDRPKIREQHRRRSEMATSRTGSTLSHIQFPNPNSNSIAGPSNLLAPPLPQNSSYSGYNPAWFDRSGDVYHSTDSPRQGEHRQSRYKPQRGHALHDSGIGPSPLASNVQSEEASPAVSSGNSTNSTVSSDNLEISRPTPSHPYLLQRQKPTVYGDQDIFGRLHTSTTRKLGEAPLYVSPQPSSKPKSATTPVSQEEKAKNPRWSFLGKKNTAAVL</sequence>
<feature type="compositionally biased region" description="Polar residues" evidence="1">
    <location>
        <begin position="71"/>
        <end position="95"/>
    </location>
</feature>
<dbReference type="RefSeq" id="XP_007288516.1">
    <property type="nucleotide sequence ID" value="XM_007288454.1"/>
</dbReference>
<name>K1Y8P0_MARBU</name>
<evidence type="ECO:0000313" key="2">
    <source>
        <dbReference type="EMBL" id="EKD21514.1"/>
    </source>
</evidence>
<dbReference type="OMA" id="GHSYHDS"/>
<dbReference type="OrthoDB" id="5225441at2759"/>
<feature type="compositionally biased region" description="Polar residues" evidence="1">
    <location>
        <begin position="234"/>
        <end position="248"/>
    </location>
</feature>
<feature type="compositionally biased region" description="Low complexity" evidence="1">
    <location>
        <begin position="172"/>
        <end position="184"/>
    </location>
</feature>